<gene>
    <name evidence="2" type="ORF">JIG36_36030</name>
</gene>
<evidence type="ECO:0000313" key="3">
    <source>
        <dbReference type="Proteomes" id="UP000632138"/>
    </source>
</evidence>
<sequence length="135" mass="14220">MNTTEVLRSLYEALSKGDVAGVLARLDPDVVVDEPAELPYGGVNRGRDVFLQSVLGVMMSHAAVALAGFTVYDGGDGKAIGVLEGTLTAHATGEQFPLTMVEVHEIAGEVSRRIDVYLKNPADLAAFYARSAPAS</sequence>
<feature type="domain" description="SnoaL-like" evidence="1">
    <location>
        <begin position="8"/>
        <end position="108"/>
    </location>
</feature>
<dbReference type="Proteomes" id="UP000632138">
    <property type="component" value="Unassembled WGS sequence"/>
</dbReference>
<organism evidence="2 3">
    <name type="scientific">Paractinoplanes ovalisporus</name>
    <dbReference type="NCBI Taxonomy" id="2810368"/>
    <lineage>
        <taxon>Bacteria</taxon>
        <taxon>Bacillati</taxon>
        <taxon>Actinomycetota</taxon>
        <taxon>Actinomycetes</taxon>
        <taxon>Micromonosporales</taxon>
        <taxon>Micromonosporaceae</taxon>
        <taxon>Paractinoplanes</taxon>
    </lineage>
</organism>
<evidence type="ECO:0000259" key="1">
    <source>
        <dbReference type="Pfam" id="PF12680"/>
    </source>
</evidence>
<comment type="caution">
    <text evidence="2">The sequence shown here is derived from an EMBL/GenBank/DDBJ whole genome shotgun (WGS) entry which is preliminary data.</text>
</comment>
<evidence type="ECO:0000313" key="2">
    <source>
        <dbReference type="EMBL" id="MBM2620923.1"/>
    </source>
</evidence>
<name>A0ABS2AM48_9ACTN</name>
<dbReference type="SUPFAM" id="SSF54427">
    <property type="entry name" value="NTF2-like"/>
    <property type="match status" value="1"/>
</dbReference>
<reference evidence="2 3" key="1">
    <citation type="submission" date="2021-01" db="EMBL/GenBank/DDBJ databases">
        <title>Actinoplanes sp. nov. LDG1-06 isolated from lichen.</title>
        <authorList>
            <person name="Saeng-In P."/>
            <person name="Phongsopitanun W."/>
            <person name="Kanchanasin P."/>
            <person name="Yuki M."/>
            <person name="Kudo T."/>
            <person name="Ohkuma M."/>
            <person name="Tanasupawat S."/>
        </authorList>
    </citation>
    <scope>NUCLEOTIDE SEQUENCE [LARGE SCALE GENOMIC DNA]</scope>
    <source>
        <strain evidence="2 3">LDG1-06</strain>
    </source>
</reference>
<protein>
    <submittedName>
        <fullName evidence="2">Nuclear transport factor 2 family protein</fullName>
    </submittedName>
</protein>
<dbReference type="RefSeq" id="WP_203380913.1">
    <property type="nucleotide sequence ID" value="NZ_JAENHP010000017.1"/>
</dbReference>
<dbReference type="Gene3D" id="3.10.450.50">
    <property type="match status" value="1"/>
</dbReference>
<proteinExistence type="predicted"/>
<dbReference type="EMBL" id="JAENHP010000017">
    <property type="protein sequence ID" value="MBM2620923.1"/>
    <property type="molecule type" value="Genomic_DNA"/>
</dbReference>
<accession>A0ABS2AM48</accession>
<dbReference type="InterPro" id="IPR037401">
    <property type="entry name" value="SnoaL-like"/>
</dbReference>
<dbReference type="InterPro" id="IPR032710">
    <property type="entry name" value="NTF2-like_dom_sf"/>
</dbReference>
<keyword evidence="3" id="KW-1185">Reference proteome</keyword>
<dbReference type="Pfam" id="PF12680">
    <property type="entry name" value="SnoaL_2"/>
    <property type="match status" value="1"/>
</dbReference>